<dbReference type="EMBL" id="KC294142">
    <property type="protein sequence ID" value="AGC35252.1"/>
    <property type="molecule type" value="Genomic_DNA"/>
</dbReference>
<gene>
    <name evidence="1" type="ORF">PaP4_021</name>
</gene>
<reference evidence="1 2" key="1">
    <citation type="submission" date="2012-12" db="EMBL/GenBank/DDBJ databases">
        <title>Pseudomonas aeruginosa phage PaP4.</title>
        <authorList>
            <person name="Zhang L."/>
            <person name="Le S."/>
            <person name="Tan Y."/>
            <person name="Li M."/>
            <person name="Wang J."/>
            <person name="Lu S."/>
            <person name="Yao X."/>
            <person name="Huang G."/>
            <person name="Zhao X."/>
            <person name="Hu F."/>
        </authorList>
    </citation>
    <scope>NUCLEOTIDE SEQUENCE [LARGE SCALE GENOMIC DNA]</scope>
</reference>
<name>L7TIS6_9CAUD</name>
<keyword evidence="2" id="KW-1185">Reference proteome</keyword>
<dbReference type="OrthoDB" id="4458at10239"/>
<protein>
    <submittedName>
        <fullName evidence="1">Uncharacterized protein</fullName>
    </submittedName>
</protein>
<organism evidence="1 2">
    <name type="scientific">Pseudomonas phage PaP4</name>
    <dbReference type="NCBI Taxonomy" id="1273709"/>
    <lineage>
        <taxon>Viruses</taxon>
        <taxon>Duplodnaviria</taxon>
        <taxon>Heunggongvirae</taxon>
        <taxon>Uroviricota</taxon>
        <taxon>Caudoviricetes</taxon>
        <taxon>Bruynoghevirus</taxon>
        <taxon>Bruynoghevirus PaP4</taxon>
    </lineage>
</organism>
<accession>L7TIS6</accession>
<evidence type="ECO:0000313" key="2">
    <source>
        <dbReference type="Proteomes" id="UP000232798"/>
    </source>
</evidence>
<sequence>MGMYAAHNVYYDVEGAEIGHCCVKYVAEYTNCFGAFCDETGPFRDVVWETGVGHLLVSTHENTAGKLVEFLNSDLVNRITDGGILSASQDWPTKWWTGSDGATQNLSNPDHFSPPGRRQAVYVRVDLKKNASAIICALRMGDRLWGIGDQMRRIPKEAQDKILGFNAELLTLAACAQVGSTAHCDSYPAMFPVTAGEYREGCESHGWEVDDSYISEIMDGIVGGYKNITYFDIKSIHERTREEFKDKLKHHDAELWQGYTKDDDLIECDGLEGVPNDRILSIMAPITIDVGDPGRERSEVVPTSLYRIPEILEKLENMQ</sequence>
<proteinExistence type="predicted"/>
<evidence type="ECO:0000313" key="1">
    <source>
        <dbReference type="EMBL" id="AGC35252.1"/>
    </source>
</evidence>
<dbReference type="Proteomes" id="UP000232798">
    <property type="component" value="Segment"/>
</dbReference>